<organism evidence="2 3">
    <name type="scientific">Paracoccus benzoatiresistens</name>
    <dbReference type="NCBI Taxonomy" id="2997341"/>
    <lineage>
        <taxon>Bacteria</taxon>
        <taxon>Pseudomonadati</taxon>
        <taxon>Pseudomonadota</taxon>
        <taxon>Alphaproteobacteria</taxon>
        <taxon>Rhodobacterales</taxon>
        <taxon>Paracoccaceae</taxon>
        <taxon>Paracoccus</taxon>
    </lineage>
</organism>
<comment type="caution">
    <text evidence="2">The sequence shown here is derived from an EMBL/GenBank/DDBJ whole genome shotgun (WGS) entry which is preliminary data.</text>
</comment>
<evidence type="ECO:0000313" key="3">
    <source>
        <dbReference type="Proteomes" id="UP001149822"/>
    </source>
</evidence>
<dbReference type="EMBL" id="JAPTYD010000007">
    <property type="protein sequence ID" value="MCZ0961423.1"/>
    <property type="molecule type" value="Genomic_DNA"/>
</dbReference>
<dbReference type="Proteomes" id="UP001149822">
    <property type="component" value="Unassembled WGS sequence"/>
</dbReference>
<feature type="transmembrane region" description="Helical" evidence="1">
    <location>
        <begin position="99"/>
        <end position="124"/>
    </location>
</feature>
<protein>
    <submittedName>
        <fullName evidence="2">Uncharacterized protein</fullName>
    </submittedName>
</protein>
<sequence length="139" mass="14506">MTVFRAALIYYAIIFACGTVLGIVRNMLLVPRLGSTAAVALEIPVMLALSWLVCGAILGRLAVPAPIPARIAMGATALALLWLSEALLAMVLGAGASSFFTAFTTPAGALGALAQLAFAAFPVLRRQTGRVARDDQRLH</sequence>
<dbReference type="RefSeq" id="WP_268941422.1">
    <property type="nucleotide sequence ID" value="NZ_JAPTYD010000007.1"/>
</dbReference>
<name>A0ABT4J2U7_9RHOB</name>
<keyword evidence="1" id="KW-0812">Transmembrane</keyword>
<proteinExistence type="predicted"/>
<feature type="transmembrane region" description="Helical" evidence="1">
    <location>
        <begin position="36"/>
        <end position="59"/>
    </location>
</feature>
<evidence type="ECO:0000256" key="1">
    <source>
        <dbReference type="SAM" id="Phobius"/>
    </source>
</evidence>
<reference evidence="2" key="1">
    <citation type="submission" date="2022-12" db="EMBL/GenBank/DDBJ databases">
        <title>Paracoccus sp. EF6 isolated from a lake water.</title>
        <authorList>
            <person name="Liu H."/>
        </authorList>
    </citation>
    <scope>NUCLEOTIDE SEQUENCE</scope>
    <source>
        <strain evidence="2">EF6</strain>
    </source>
</reference>
<accession>A0ABT4J2U7</accession>
<keyword evidence="1" id="KW-1133">Transmembrane helix</keyword>
<dbReference type="PROSITE" id="PS51257">
    <property type="entry name" value="PROKAR_LIPOPROTEIN"/>
    <property type="match status" value="1"/>
</dbReference>
<evidence type="ECO:0000313" key="2">
    <source>
        <dbReference type="EMBL" id="MCZ0961423.1"/>
    </source>
</evidence>
<feature type="transmembrane region" description="Helical" evidence="1">
    <location>
        <begin position="7"/>
        <end position="24"/>
    </location>
</feature>
<keyword evidence="3" id="KW-1185">Reference proteome</keyword>
<keyword evidence="1" id="KW-0472">Membrane</keyword>
<gene>
    <name evidence="2" type="ORF">OU682_07300</name>
</gene>
<feature type="transmembrane region" description="Helical" evidence="1">
    <location>
        <begin position="71"/>
        <end position="93"/>
    </location>
</feature>